<dbReference type="EMBL" id="CAJOBC010094998">
    <property type="protein sequence ID" value="CAF4429492.1"/>
    <property type="molecule type" value="Genomic_DNA"/>
</dbReference>
<sequence length="166" mass="19024">MSLPSTQVAFIDSHIPYIPQTLICIKMLLLGVTVEPVPRYTQVCSRKPEPVLNERPMKCSVDQWEARIWNIDDSGSVRVNSKAVLSLAFGHRDTGYVSINKYLMYGNNTIRFQASTAFGSYTYHFALRKNNGLVYNISHVWRGDIRLNQVVYRHTEYISYLPACDT</sequence>
<proteinExistence type="predicted"/>
<protein>
    <submittedName>
        <fullName evidence="1">Uncharacterized protein</fullName>
    </submittedName>
</protein>
<feature type="non-terminal residue" evidence="1">
    <location>
        <position position="1"/>
    </location>
</feature>
<name>A0A8S2W8Q7_9BILA</name>
<comment type="caution">
    <text evidence="1">The sequence shown here is derived from an EMBL/GenBank/DDBJ whole genome shotgun (WGS) entry which is preliminary data.</text>
</comment>
<gene>
    <name evidence="1" type="ORF">SRO942_LOCUS41074</name>
</gene>
<dbReference type="Proteomes" id="UP000681722">
    <property type="component" value="Unassembled WGS sequence"/>
</dbReference>
<organism evidence="1 2">
    <name type="scientific">Didymodactylos carnosus</name>
    <dbReference type="NCBI Taxonomy" id="1234261"/>
    <lineage>
        <taxon>Eukaryota</taxon>
        <taxon>Metazoa</taxon>
        <taxon>Spiralia</taxon>
        <taxon>Gnathifera</taxon>
        <taxon>Rotifera</taxon>
        <taxon>Eurotatoria</taxon>
        <taxon>Bdelloidea</taxon>
        <taxon>Philodinida</taxon>
        <taxon>Philodinidae</taxon>
        <taxon>Didymodactylos</taxon>
    </lineage>
</organism>
<dbReference type="AlphaFoldDB" id="A0A8S2W8Q7"/>
<evidence type="ECO:0000313" key="1">
    <source>
        <dbReference type="EMBL" id="CAF4429492.1"/>
    </source>
</evidence>
<accession>A0A8S2W8Q7</accession>
<evidence type="ECO:0000313" key="2">
    <source>
        <dbReference type="Proteomes" id="UP000681722"/>
    </source>
</evidence>
<reference evidence="1" key="1">
    <citation type="submission" date="2021-02" db="EMBL/GenBank/DDBJ databases">
        <authorList>
            <person name="Nowell W R."/>
        </authorList>
    </citation>
    <scope>NUCLEOTIDE SEQUENCE</scope>
</reference>